<dbReference type="Pfam" id="PF07535">
    <property type="entry name" value="zf-DBF"/>
    <property type="match status" value="1"/>
</dbReference>
<feature type="region of interest" description="Disordered" evidence="5">
    <location>
        <begin position="565"/>
        <end position="593"/>
    </location>
</feature>
<evidence type="ECO:0000256" key="2">
    <source>
        <dbReference type="ARBA" id="ARBA00022771"/>
    </source>
</evidence>
<feature type="region of interest" description="Disordered" evidence="5">
    <location>
        <begin position="740"/>
        <end position="773"/>
    </location>
</feature>
<feature type="region of interest" description="Disordered" evidence="5">
    <location>
        <begin position="825"/>
        <end position="849"/>
    </location>
</feature>
<evidence type="ECO:0000256" key="5">
    <source>
        <dbReference type="SAM" id="MobiDB-lite"/>
    </source>
</evidence>
<feature type="compositionally biased region" description="Polar residues" evidence="5">
    <location>
        <begin position="741"/>
        <end position="751"/>
    </location>
</feature>
<feature type="compositionally biased region" description="Basic residues" evidence="5">
    <location>
        <begin position="756"/>
        <end position="773"/>
    </location>
</feature>
<dbReference type="InterPro" id="IPR006572">
    <property type="entry name" value="Znf_DBF"/>
</dbReference>
<gene>
    <name evidence="7" type="ORF">GDO86_017111</name>
</gene>
<dbReference type="GO" id="GO:0003676">
    <property type="term" value="F:nucleic acid binding"/>
    <property type="evidence" value="ECO:0007669"/>
    <property type="project" value="InterPro"/>
</dbReference>
<protein>
    <recommendedName>
        <fullName evidence="6">DBF4-type domain-containing protein</fullName>
    </recommendedName>
</protein>
<keyword evidence="3" id="KW-0862">Zinc</keyword>
<dbReference type="AlphaFoldDB" id="A0A8T2ILR9"/>
<keyword evidence="1" id="KW-0479">Metal-binding</keyword>
<dbReference type="Gene3D" id="6.10.250.3410">
    <property type="entry name" value="DBF zinc finger"/>
    <property type="match status" value="1"/>
</dbReference>
<dbReference type="OrthoDB" id="9905711at2759"/>
<keyword evidence="8" id="KW-1185">Reference proteome</keyword>
<feature type="region of interest" description="Disordered" evidence="5">
    <location>
        <begin position="790"/>
        <end position="811"/>
    </location>
</feature>
<dbReference type="EMBL" id="JAACNH010000009">
    <property type="protein sequence ID" value="KAG8432743.1"/>
    <property type="molecule type" value="Genomic_DNA"/>
</dbReference>
<evidence type="ECO:0000256" key="4">
    <source>
        <dbReference type="PROSITE-ProRule" id="PRU00600"/>
    </source>
</evidence>
<dbReference type="InterPro" id="IPR038890">
    <property type="entry name" value="ZDBF2"/>
</dbReference>
<dbReference type="PANTHER" id="PTHR21639:SF5">
    <property type="entry name" value="DBF4-TYPE ZINC FINGER-CONTAINING PROTEIN 2"/>
    <property type="match status" value="1"/>
</dbReference>
<dbReference type="PROSITE" id="PS51265">
    <property type="entry name" value="ZF_DBF4"/>
    <property type="match status" value="1"/>
</dbReference>
<accession>A0A8T2ILR9</accession>
<feature type="compositionally biased region" description="Polar residues" evidence="5">
    <location>
        <begin position="577"/>
        <end position="592"/>
    </location>
</feature>
<dbReference type="InterPro" id="IPR038545">
    <property type="entry name" value="Znf_DBF_sf"/>
</dbReference>
<reference evidence="7" key="1">
    <citation type="thesis" date="2020" institute="ProQuest LLC" country="789 East Eisenhower Parkway, Ann Arbor, MI, USA">
        <title>Comparative Genomics and Chromosome Evolution.</title>
        <authorList>
            <person name="Mudd A.B."/>
        </authorList>
    </citation>
    <scope>NUCLEOTIDE SEQUENCE</scope>
    <source>
        <strain evidence="7">Female2</strain>
        <tissue evidence="7">Blood</tissue>
    </source>
</reference>
<evidence type="ECO:0000259" key="6">
    <source>
        <dbReference type="PROSITE" id="PS51265"/>
    </source>
</evidence>
<evidence type="ECO:0000256" key="1">
    <source>
        <dbReference type="ARBA" id="ARBA00022723"/>
    </source>
</evidence>
<evidence type="ECO:0000256" key="3">
    <source>
        <dbReference type="ARBA" id="ARBA00022833"/>
    </source>
</evidence>
<dbReference type="GO" id="GO:0008270">
    <property type="term" value="F:zinc ion binding"/>
    <property type="evidence" value="ECO:0007669"/>
    <property type="project" value="UniProtKB-KW"/>
</dbReference>
<comment type="caution">
    <text evidence="7">The sequence shown here is derived from an EMBL/GenBank/DDBJ whole genome shotgun (WGS) entry which is preliminary data.</text>
</comment>
<dbReference type="PANTHER" id="PTHR21639">
    <property type="entry name" value="DBF4-TYPE ZINC FINGER-CONTAINING PROTEIN 2"/>
    <property type="match status" value="1"/>
</dbReference>
<feature type="domain" description="DBF4-type" evidence="6">
    <location>
        <begin position="56"/>
        <end position="105"/>
    </location>
</feature>
<organism evidence="7 8">
    <name type="scientific">Hymenochirus boettgeri</name>
    <name type="common">Congo dwarf clawed frog</name>
    <dbReference type="NCBI Taxonomy" id="247094"/>
    <lineage>
        <taxon>Eukaryota</taxon>
        <taxon>Metazoa</taxon>
        <taxon>Chordata</taxon>
        <taxon>Craniata</taxon>
        <taxon>Vertebrata</taxon>
        <taxon>Euteleostomi</taxon>
        <taxon>Amphibia</taxon>
        <taxon>Batrachia</taxon>
        <taxon>Anura</taxon>
        <taxon>Pipoidea</taxon>
        <taxon>Pipidae</taxon>
        <taxon>Pipinae</taxon>
        <taxon>Hymenochirus</taxon>
    </lineage>
</organism>
<name>A0A8T2ILR9_9PIPI</name>
<evidence type="ECO:0000313" key="8">
    <source>
        <dbReference type="Proteomes" id="UP000812440"/>
    </source>
</evidence>
<sequence length="858" mass="97413">MDTALLTHLPPVFFSLLILLKDEQKEYREDELIKVEYRSSENAQSPVHAGSSIPPGQYRQGYCNCCQVHYINLEMHLASDQHKKISTCNRNRTNSGILMERFLKDVHLYHPQNYHDNRKAPIHSNLNQEASTAQFSNPHPVLHTLSAKNMWPDCKTYGICNKCPSLEPATSPTKGFPNRPLNSQGSYVNMVSGILFDSQRFINSQGDRNNVLRNNGLEGNLEKHTMINKDIILQEQTKIFCKNEQSLVEELIEEVINEHCHGIYPKLPHNDDKESVSSLNIRSLIGCADGSSLSFDWNVTVQSEEEKSKEVGTNLDLLKEINVKLNEDYKSKLTSVLGVCQKKELKDVKVGSEEVTLPNLPYVPPSFIGKTWSQIMYEDDLKIEALVKQFRKGKFHCYFETDSSNCKRKRRTKCKDIENSCNDEEHDNKKLKMPVELPMPSGDFSAREDSDISSVKCGSVLKPAISKPITRTRRLASRCQIVKISRGTQTSLVNYPVVKRKISKNRTSESNQNYVSDFQDERTPDTKTRMGALKLPESYTKLLTPMQQKNMVYVLSYPEAMFSKGKPANSSKKVRNQHSIDSKNSPNYTYKQSPLKYYDPLTNRILKTPPRNTALVTKNPCVRRLFTNNDALAGKLDLEQKDPNASKKSLSSCSVTSYNFKSLKGSISSSTTEFPDYPKSLNSDKPYAHISLSPCNASTVKTCTDIQSFAIIENSTLRPKNTPLSEKKDTKKIKSRIPISRSKNATISEESQPAMAKRKPAQQKKYRTRRKAKKTSFLPLRSTVPLMKACRPKQKTSIKGQRDTKTVNKRGKTPVKVKLNPQTITKKNKRNLSADRATKTISAPYKTRGKNYVNRRCR</sequence>
<evidence type="ECO:0000313" key="7">
    <source>
        <dbReference type="EMBL" id="KAG8432743.1"/>
    </source>
</evidence>
<proteinExistence type="predicted"/>
<keyword evidence="2 4" id="KW-0863">Zinc-finger</keyword>
<dbReference type="Proteomes" id="UP000812440">
    <property type="component" value="Chromosome 9"/>
</dbReference>